<dbReference type="Proteomes" id="UP001371456">
    <property type="component" value="Unassembled WGS sequence"/>
</dbReference>
<name>A0AAN8TC14_SOLBU</name>
<dbReference type="AlphaFoldDB" id="A0AAN8TC14"/>
<keyword evidence="2" id="KW-1185">Reference proteome</keyword>
<gene>
    <name evidence="1" type="ORF">RDI58_020183</name>
</gene>
<organism evidence="1 2">
    <name type="scientific">Solanum bulbocastanum</name>
    <name type="common">Wild potato</name>
    <dbReference type="NCBI Taxonomy" id="147425"/>
    <lineage>
        <taxon>Eukaryota</taxon>
        <taxon>Viridiplantae</taxon>
        <taxon>Streptophyta</taxon>
        <taxon>Embryophyta</taxon>
        <taxon>Tracheophyta</taxon>
        <taxon>Spermatophyta</taxon>
        <taxon>Magnoliopsida</taxon>
        <taxon>eudicotyledons</taxon>
        <taxon>Gunneridae</taxon>
        <taxon>Pentapetalae</taxon>
        <taxon>asterids</taxon>
        <taxon>lamiids</taxon>
        <taxon>Solanales</taxon>
        <taxon>Solanaceae</taxon>
        <taxon>Solanoideae</taxon>
        <taxon>Solaneae</taxon>
        <taxon>Solanum</taxon>
    </lineage>
</organism>
<comment type="caution">
    <text evidence="1">The sequence shown here is derived from an EMBL/GenBank/DDBJ whole genome shotgun (WGS) entry which is preliminary data.</text>
</comment>
<reference evidence="1 2" key="1">
    <citation type="submission" date="2024-02" db="EMBL/GenBank/DDBJ databases">
        <title>de novo genome assembly of Solanum bulbocastanum strain 11H21.</title>
        <authorList>
            <person name="Hosaka A.J."/>
        </authorList>
    </citation>
    <scope>NUCLEOTIDE SEQUENCE [LARGE SCALE GENOMIC DNA]</scope>
    <source>
        <tissue evidence="1">Young leaves</tissue>
    </source>
</reference>
<protein>
    <submittedName>
        <fullName evidence="1">Uncharacterized protein</fullName>
    </submittedName>
</protein>
<evidence type="ECO:0000313" key="2">
    <source>
        <dbReference type="Proteomes" id="UP001371456"/>
    </source>
</evidence>
<proteinExistence type="predicted"/>
<accession>A0AAN8TC14</accession>
<dbReference type="EMBL" id="JBANQN010000008">
    <property type="protein sequence ID" value="KAK6782387.1"/>
    <property type="molecule type" value="Genomic_DNA"/>
</dbReference>
<sequence>MGVEISLTQVKQENCDFNEISNLDLDDNKEDPLPLILIMTYTNIRRGMSLQITKIGVEVTVNKAQKLFGMYSHKARQQLVDNKVIDLLWERSDLLILEPD</sequence>
<evidence type="ECO:0000313" key="1">
    <source>
        <dbReference type="EMBL" id="KAK6782387.1"/>
    </source>
</evidence>